<dbReference type="Pfam" id="PF20275">
    <property type="entry name" value="CTD10"/>
    <property type="match status" value="1"/>
</dbReference>
<dbReference type="AlphaFoldDB" id="A0A1J0VPM8"/>
<name>A0A1J0VPM8_9NOCA</name>
<protein>
    <recommendedName>
        <fullName evidence="2">ABC-three component systems C-terminal domain-containing protein</fullName>
    </recommendedName>
</protein>
<dbReference type="KEGG" id="nsl:BOX37_08310"/>
<gene>
    <name evidence="3" type="ORF">BOX37_08310</name>
</gene>
<sequence length="346" mass="38389">MPSPRQEKSLDLHSKDRDLRIFPPVESPSRGAVRSGPGRRGEGEGGAMMDLASANWRDWYRFRHREECFRSGAAYEEYIAKVLGHFHDDFLNPFPTGTFGDGGCDGIAEAGSIAYACYGQRPGRNAEEELAKKVRPDFDRAYGVWATFSTWRIVTNAPVGPKASAVFVDLQQTHHAHPLRPLKIRHFGTDKLWTDMVSKLDVDVLDELFPGVPGAANVELQDLIPLLDKLGTESPSPDAAGTIQPVPPDKMEFNELPESSRVAFNSGRLLAPRINEWYAGASDPALYDAHGERFRALYRDIRAVTTQPAEILERLYVALAGSLTYERWHCNVAGFHDPPDETPCGG</sequence>
<evidence type="ECO:0000313" key="3">
    <source>
        <dbReference type="EMBL" id="APE33974.1"/>
    </source>
</evidence>
<evidence type="ECO:0000313" key="4">
    <source>
        <dbReference type="Proteomes" id="UP000183810"/>
    </source>
</evidence>
<keyword evidence="4" id="KW-1185">Reference proteome</keyword>
<evidence type="ECO:0000256" key="1">
    <source>
        <dbReference type="SAM" id="MobiDB-lite"/>
    </source>
</evidence>
<accession>A0A1J0VPM8</accession>
<organism evidence="3 4">
    <name type="scientific">Nocardia mangyaensis</name>
    <dbReference type="NCBI Taxonomy" id="2213200"/>
    <lineage>
        <taxon>Bacteria</taxon>
        <taxon>Bacillati</taxon>
        <taxon>Actinomycetota</taxon>
        <taxon>Actinomycetes</taxon>
        <taxon>Mycobacteriales</taxon>
        <taxon>Nocardiaceae</taxon>
        <taxon>Nocardia</taxon>
    </lineage>
</organism>
<feature type="compositionally biased region" description="Basic and acidic residues" evidence="1">
    <location>
        <begin position="1"/>
        <end position="20"/>
    </location>
</feature>
<dbReference type="InterPro" id="IPR046919">
    <property type="entry name" value="ABC-3C_CTD10"/>
</dbReference>
<proteinExistence type="predicted"/>
<feature type="region of interest" description="Disordered" evidence="1">
    <location>
        <begin position="1"/>
        <end position="46"/>
    </location>
</feature>
<evidence type="ECO:0000259" key="2">
    <source>
        <dbReference type="Pfam" id="PF20275"/>
    </source>
</evidence>
<reference evidence="3" key="1">
    <citation type="submission" date="2016-11" db="EMBL/GenBank/DDBJ databases">
        <authorList>
            <person name="Jaros S."/>
            <person name="Januszkiewicz K."/>
            <person name="Wedrychowicz H."/>
        </authorList>
    </citation>
    <scope>NUCLEOTIDE SEQUENCE [LARGE SCALE GENOMIC DNA]</scope>
    <source>
        <strain evidence="3">Y48</strain>
    </source>
</reference>
<dbReference type="EMBL" id="CP018082">
    <property type="protein sequence ID" value="APE33974.1"/>
    <property type="molecule type" value="Genomic_DNA"/>
</dbReference>
<feature type="domain" description="ABC-three component systems C-terminal" evidence="2">
    <location>
        <begin position="222"/>
        <end position="325"/>
    </location>
</feature>
<dbReference type="Proteomes" id="UP000183810">
    <property type="component" value="Chromosome"/>
</dbReference>